<evidence type="ECO:0000313" key="2">
    <source>
        <dbReference type="Proteomes" id="UP000789920"/>
    </source>
</evidence>
<proteinExistence type="predicted"/>
<evidence type="ECO:0000313" key="1">
    <source>
        <dbReference type="EMBL" id="CAG8812857.1"/>
    </source>
</evidence>
<gene>
    <name evidence="1" type="ORF">RPERSI_LOCUS23629</name>
</gene>
<dbReference type="EMBL" id="CAJVQC010074187">
    <property type="protein sequence ID" value="CAG8812857.1"/>
    <property type="molecule type" value="Genomic_DNA"/>
</dbReference>
<protein>
    <submittedName>
        <fullName evidence="1">33809_t:CDS:1</fullName>
    </submittedName>
</protein>
<feature type="non-terminal residue" evidence="1">
    <location>
        <position position="1"/>
    </location>
</feature>
<keyword evidence="2" id="KW-1185">Reference proteome</keyword>
<reference evidence="1" key="1">
    <citation type="submission" date="2021-06" db="EMBL/GenBank/DDBJ databases">
        <authorList>
            <person name="Kallberg Y."/>
            <person name="Tangrot J."/>
            <person name="Rosling A."/>
        </authorList>
    </citation>
    <scope>NUCLEOTIDE SEQUENCE</scope>
    <source>
        <strain evidence="1">MA461A</strain>
    </source>
</reference>
<accession>A0ACA9RWG5</accession>
<organism evidence="1 2">
    <name type="scientific">Racocetra persica</name>
    <dbReference type="NCBI Taxonomy" id="160502"/>
    <lineage>
        <taxon>Eukaryota</taxon>
        <taxon>Fungi</taxon>
        <taxon>Fungi incertae sedis</taxon>
        <taxon>Mucoromycota</taxon>
        <taxon>Glomeromycotina</taxon>
        <taxon>Glomeromycetes</taxon>
        <taxon>Diversisporales</taxon>
        <taxon>Gigasporaceae</taxon>
        <taxon>Racocetra</taxon>
    </lineage>
</organism>
<comment type="caution">
    <text evidence="1">The sequence shown here is derived from an EMBL/GenBank/DDBJ whole genome shotgun (WGS) entry which is preliminary data.</text>
</comment>
<dbReference type="Proteomes" id="UP000789920">
    <property type="component" value="Unassembled WGS sequence"/>
</dbReference>
<sequence>ANIISNTNIASNTNNITLKTNDIIPETNNDTLSNSRLVLA</sequence>
<name>A0ACA9RWG5_9GLOM</name>
<feature type="non-terminal residue" evidence="1">
    <location>
        <position position="40"/>
    </location>
</feature>